<evidence type="ECO:0000259" key="6">
    <source>
        <dbReference type="Pfam" id="PF02782"/>
    </source>
</evidence>
<dbReference type="RefSeq" id="WP_197315766.1">
    <property type="nucleotide sequence ID" value="NZ_JADZSC010000001.1"/>
</dbReference>
<accession>A0A931MTS3</accession>
<dbReference type="PIRSF" id="PIRSF000538">
    <property type="entry name" value="GlpK"/>
    <property type="match status" value="1"/>
</dbReference>
<dbReference type="InterPro" id="IPR018483">
    <property type="entry name" value="Carb_kinase_FGGY_CS"/>
</dbReference>
<dbReference type="AlphaFoldDB" id="A0A931MTS3"/>
<dbReference type="InterPro" id="IPR018485">
    <property type="entry name" value="FGGY_C"/>
</dbReference>
<dbReference type="GO" id="GO:0019521">
    <property type="term" value="P:D-gluconate metabolic process"/>
    <property type="evidence" value="ECO:0007669"/>
    <property type="project" value="InterPro"/>
</dbReference>
<name>A0A931MTS3_9BACI</name>
<keyword evidence="8" id="KW-1185">Reference proteome</keyword>
<comment type="similarity">
    <text evidence="1 4">Belongs to the FGGY kinase family.</text>
</comment>
<dbReference type="InterPro" id="IPR043129">
    <property type="entry name" value="ATPase_NBD"/>
</dbReference>
<comment type="caution">
    <text evidence="7">The sequence shown here is derived from an EMBL/GenBank/DDBJ whole genome shotgun (WGS) entry which is preliminary data.</text>
</comment>
<gene>
    <name evidence="7" type="primary">gntK</name>
    <name evidence="7" type="ORF">H0267_02820</name>
</gene>
<dbReference type="PROSITE" id="PS00445">
    <property type="entry name" value="FGGY_KINASES_2"/>
    <property type="match status" value="1"/>
</dbReference>
<evidence type="ECO:0000256" key="2">
    <source>
        <dbReference type="ARBA" id="ARBA00022679"/>
    </source>
</evidence>
<organism evidence="7 8">
    <name type="scientific">Halobacillus yeomjeoni</name>
    <dbReference type="NCBI Taxonomy" id="311194"/>
    <lineage>
        <taxon>Bacteria</taxon>
        <taxon>Bacillati</taxon>
        <taxon>Bacillota</taxon>
        <taxon>Bacilli</taxon>
        <taxon>Bacillales</taxon>
        <taxon>Bacillaceae</taxon>
        <taxon>Halobacillus</taxon>
    </lineage>
</organism>
<dbReference type="CDD" id="cd07770">
    <property type="entry name" value="ASKHA_NBD_FGGY_GntK"/>
    <property type="match status" value="1"/>
</dbReference>
<dbReference type="NCBIfam" id="TIGR01314">
    <property type="entry name" value="gntK_FGGY"/>
    <property type="match status" value="1"/>
</dbReference>
<proteinExistence type="inferred from homology"/>
<dbReference type="Proteomes" id="UP000614490">
    <property type="component" value="Unassembled WGS sequence"/>
</dbReference>
<dbReference type="GO" id="GO:0046316">
    <property type="term" value="F:gluconokinase activity"/>
    <property type="evidence" value="ECO:0007669"/>
    <property type="project" value="UniProtKB-EC"/>
</dbReference>
<dbReference type="PANTHER" id="PTHR43095:SF2">
    <property type="entry name" value="GLUCONOKINASE"/>
    <property type="match status" value="1"/>
</dbReference>
<dbReference type="Pfam" id="PF02782">
    <property type="entry name" value="FGGY_C"/>
    <property type="match status" value="1"/>
</dbReference>
<evidence type="ECO:0000259" key="5">
    <source>
        <dbReference type="Pfam" id="PF00370"/>
    </source>
</evidence>
<dbReference type="EMBL" id="JADZSC010000001">
    <property type="protein sequence ID" value="MBH0229138.1"/>
    <property type="molecule type" value="Genomic_DNA"/>
</dbReference>
<dbReference type="Pfam" id="PF00370">
    <property type="entry name" value="FGGY_N"/>
    <property type="match status" value="1"/>
</dbReference>
<dbReference type="PANTHER" id="PTHR43095">
    <property type="entry name" value="SUGAR KINASE"/>
    <property type="match status" value="1"/>
</dbReference>
<sequence length="509" mass="56148">MSKRFIIGVDIGTTSTKAVLFNSEGIPVTKHLIEYPLHTPTPSTAEQDPDEILAAVVQTIRTVIDEHSLLPKDISFVSFSSAMHSLIAVDEQGMPLTSCITWADQRSVSWSEKIAEEHNGHEIYRRTGTPIHPVSPLCKLVWLRNEHPEIFQNTTKFISIKEYAFHQFFHTYVIDHSIASATGLFNLEKLDWDEEALQLAGINAEKLSSPVPTTSIISGLDDTYQGKLGLDKDTTFVIGASDGVLSNLGVDAVDPGIAAITIGTSGAIRTVTDRPVTDPEERTFCYALTENMWVVGGAVNNGAVALRWIREQFSGGDELQEEYSYDHLTQLAETVPPGSEGLLFHPYLTGERAPLWNSNARGSFFGLGLHHQKAHLIRSVLEGVIFNLYSVSKALEEMIGTPRQIKATGGFAKSELWRQIMADIFNQEVTVPESHESSCLGAVVLGMKAIGSIDHFGVISDYVGSTHAHTPVQKNAAQYQQLFPLYERISEKFSEEYKAIADYQKGTKL</sequence>
<keyword evidence="2 4" id="KW-0808">Transferase</keyword>
<dbReference type="EC" id="2.7.1.12" evidence="7"/>
<protein>
    <submittedName>
        <fullName evidence="7">Gluconokinase</fullName>
        <ecNumber evidence="7">2.7.1.12</ecNumber>
    </submittedName>
</protein>
<dbReference type="InterPro" id="IPR006002">
    <property type="entry name" value="Gluconate_kinase"/>
</dbReference>
<evidence type="ECO:0000256" key="4">
    <source>
        <dbReference type="RuleBase" id="RU003733"/>
    </source>
</evidence>
<dbReference type="SUPFAM" id="SSF53067">
    <property type="entry name" value="Actin-like ATPase domain"/>
    <property type="match status" value="2"/>
</dbReference>
<dbReference type="InterPro" id="IPR050406">
    <property type="entry name" value="FGGY_Carb_Kinase"/>
</dbReference>
<evidence type="ECO:0000313" key="7">
    <source>
        <dbReference type="EMBL" id="MBH0229138.1"/>
    </source>
</evidence>
<evidence type="ECO:0000313" key="8">
    <source>
        <dbReference type="Proteomes" id="UP000614490"/>
    </source>
</evidence>
<dbReference type="InterPro" id="IPR000577">
    <property type="entry name" value="Carb_kinase_FGGY"/>
</dbReference>
<keyword evidence="3 4" id="KW-0418">Kinase</keyword>
<feature type="domain" description="Carbohydrate kinase FGGY N-terminal" evidence="5">
    <location>
        <begin position="6"/>
        <end position="249"/>
    </location>
</feature>
<reference evidence="7 8" key="1">
    <citation type="journal article" date="2005" name="Int. J. Syst. Evol. Microbiol.">
        <title>Halobacillus yeomjeoni sp. nov., isolated from a marine solar saltern in Korea.</title>
        <authorList>
            <person name="Yoon J.H."/>
            <person name="Kang S.J."/>
            <person name="Lee C.H."/>
            <person name="Oh H.W."/>
            <person name="Oh T.K."/>
        </authorList>
    </citation>
    <scope>NUCLEOTIDE SEQUENCE [LARGE SCALE GENOMIC DNA]</scope>
    <source>
        <strain evidence="7 8">KCTC 3957</strain>
    </source>
</reference>
<evidence type="ECO:0000256" key="1">
    <source>
        <dbReference type="ARBA" id="ARBA00009156"/>
    </source>
</evidence>
<feature type="domain" description="Carbohydrate kinase FGGY C-terminal" evidence="6">
    <location>
        <begin position="258"/>
        <end position="449"/>
    </location>
</feature>
<dbReference type="InterPro" id="IPR018484">
    <property type="entry name" value="FGGY_N"/>
</dbReference>
<evidence type="ECO:0000256" key="3">
    <source>
        <dbReference type="ARBA" id="ARBA00022777"/>
    </source>
</evidence>
<dbReference type="Gene3D" id="3.30.420.40">
    <property type="match status" value="2"/>
</dbReference>